<evidence type="ECO:0000313" key="2">
    <source>
        <dbReference type="EMBL" id="JAC70414.1"/>
    </source>
</evidence>
<dbReference type="PROSITE" id="PS50082">
    <property type="entry name" value="WD_REPEATS_2"/>
    <property type="match status" value="1"/>
</dbReference>
<keyword evidence="1" id="KW-0853">WD repeat</keyword>
<dbReference type="InterPro" id="IPR036322">
    <property type="entry name" value="WD40_repeat_dom_sf"/>
</dbReference>
<protein>
    <submittedName>
        <fullName evidence="2">Uncharacterized protein</fullName>
    </submittedName>
</protein>
<dbReference type="AlphaFoldDB" id="A0A061RI05"/>
<organism evidence="2">
    <name type="scientific">Tetraselmis sp. GSL018</name>
    <dbReference type="NCBI Taxonomy" id="582737"/>
    <lineage>
        <taxon>Eukaryota</taxon>
        <taxon>Viridiplantae</taxon>
        <taxon>Chlorophyta</taxon>
        <taxon>core chlorophytes</taxon>
        <taxon>Chlorodendrophyceae</taxon>
        <taxon>Chlorodendrales</taxon>
        <taxon>Chlorodendraceae</taxon>
        <taxon>Tetraselmis</taxon>
    </lineage>
</organism>
<dbReference type="Pfam" id="PF00400">
    <property type="entry name" value="WD40"/>
    <property type="match status" value="1"/>
</dbReference>
<dbReference type="PROSITE" id="PS50294">
    <property type="entry name" value="WD_REPEATS_REGION"/>
    <property type="match status" value="1"/>
</dbReference>
<evidence type="ECO:0000256" key="1">
    <source>
        <dbReference type="PROSITE-ProRule" id="PRU00221"/>
    </source>
</evidence>
<dbReference type="EMBL" id="GBEZ01015776">
    <property type="protein sequence ID" value="JAC70414.1"/>
    <property type="molecule type" value="Transcribed_RNA"/>
</dbReference>
<reference evidence="2" key="1">
    <citation type="submission" date="2014-05" db="EMBL/GenBank/DDBJ databases">
        <title>The transcriptome of the halophilic microalga Tetraselmis sp. GSL018 isolated from the Great Salt Lake, Utah.</title>
        <authorList>
            <person name="Jinkerson R.E."/>
            <person name="D'Adamo S."/>
            <person name="Posewitz M.C."/>
        </authorList>
    </citation>
    <scope>NUCLEOTIDE SEQUENCE</scope>
    <source>
        <strain evidence="2">GSL018</strain>
    </source>
</reference>
<feature type="repeat" description="WD" evidence="1">
    <location>
        <begin position="58"/>
        <end position="94"/>
    </location>
</feature>
<dbReference type="Gene3D" id="2.130.10.10">
    <property type="entry name" value="YVTN repeat-like/Quinoprotein amine dehydrogenase"/>
    <property type="match status" value="1"/>
</dbReference>
<dbReference type="SUPFAM" id="SSF50978">
    <property type="entry name" value="WD40 repeat-like"/>
    <property type="match status" value="1"/>
</dbReference>
<proteinExistence type="predicted"/>
<dbReference type="SMART" id="SM00320">
    <property type="entry name" value="WD40"/>
    <property type="match status" value="2"/>
</dbReference>
<gene>
    <name evidence="2" type="ORF">TSPGSL018_4188</name>
</gene>
<dbReference type="InterPro" id="IPR015943">
    <property type="entry name" value="WD40/YVTN_repeat-like_dom_sf"/>
</dbReference>
<sequence>MMSTASWKQVRNFYGVPHEDFGNPCAALSPSGHYVIAGAAGGSIWVFHVGTAKIVHKIRAHSINVRHLEVDAPSRTLATCSYDKTVKLWRCGGS</sequence>
<accession>A0A061RI05</accession>
<dbReference type="InterPro" id="IPR001680">
    <property type="entry name" value="WD40_rpt"/>
</dbReference>
<name>A0A061RI05_9CHLO</name>